<dbReference type="SUPFAM" id="SSF52096">
    <property type="entry name" value="ClpP/crotonase"/>
    <property type="match status" value="1"/>
</dbReference>
<reference evidence="2 3" key="1">
    <citation type="submission" date="2015-01" db="EMBL/GenBank/DDBJ databases">
        <title>The Genome Sequence of Fonsecaea pedrosoi CBS 271.37.</title>
        <authorList>
            <consortium name="The Broad Institute Genomics Platform"/>
            <person name="Cuomo C."/>
            <person name="de Hoog S."/>
            <person name="Gorbushina A."/>
            <person name="Stielow B."/>
            <person name="Teixiera M."/>
            <person name="Abouelleil A."/>
            <person name="Chapman S.B."/>
            <person name="Priest M."/>
            <person name="Young S.K."/>
            <person name="Wortman J."/>
            <person name="Nusbaum C."/>
            <person name="Birren B."/>
        </authorList>
    </citation>
    <scope>NUCLEOTIDE SEQUENCE [LARGE SCALE GENOMIC DNA]</scope>
    <source>
        <strain evidence="2 3">CBS 271.37</strain>
    </source>
</reference>
<comment type="similarity">
    <text evidence="1">Belongs to the enoyl-CoA hydratase/isomerase family.</text>
</comment>
<dbReference type="EMBL" id="KN846973">
    <property type="protein sequence ID" value="KIW78549.1"/>
    <property type="molecule type" value="Genomic_DNA"/>
</dbReference>
<evidence type="ECO:0008006" key="4">
    <source>
        <dbReference type="Google" id="ProtNLM"/>
    </source>
</evidence>
<dbReference type="PANTHER" id="PTHR43684">
    <property type="match status" value="1"/>
</dbReference>
<dbReference type="Proteomes" id="UP000053029">
    <property type="component" value="Unassembled WGS sequence"/>
</dbReference>
<dbReference type="HOGENOM" id="CLU_009834_7_2_1"/>
<proteinExistence type="inferred from homology"/>
<dbReference type="VEuPathDB" id="FungiDB:Z517_08387"/>
<keyword evidence="3" id="KW-1185">Reference proteome</keyword>
<dbReference type="Gene3D" id="3.90.226.10">
    <property type="entry name" value="2-enoyl-CoA Hydratase, Chain A, domain 1"/>
    <property type="match status" value="1"/>
</dbReference>
<protein>
    <recommendedName>
        <fullName evidence="4">Enoyl-CoA hydratase</fullName>
    </recommendedName>
</protein>
<dbReference type="InterPro" id="IPR029045">
    <property type="entry name" value="ClpP/crotonase-like_dom_sf"/>
</dbReference>
<evidence type="ECO:0000313" key="3">
    <source>
        <dbReference type="Proteomes" id="UP000053029"/>
    </source>
</evidence>
<dbReference type="CDD" id="cd06558">
    <property type="entry name" value="crotonase-like"/>
    <property type="match status" value="1"/>
</dbReference>
<name>A0A0D2H1R2_9EURO</name>
<dbReference type="PANTHER" id="PTHR43684:SF4">
    <property type="entry name" value="ENOYL-COA HYDRATASE_ISOMERASE FAMILY PROTEIN (AFU_ORTHOLOGUE AFUA_1G01890)"/>
    <property type="match status" value="1"/>
</dbReference>
<dbReference type="InterPro" id="IPR051053">
    <property type="entry name" value="ECH/Chromodomain_protein"/>
</dbReference>
<dbReference type="RefSeq" id="XP_013282357.1">
    <property type="nucleotide sequence ID" value="XM_013426903.1"/>
</dbReference>
<dbReference type="Pfam" id="PF00378">
    <property type="entry name" value="ECH_1"/>
    <property type="match status" value="1"/>
</dbReference>
<sequence>MYPPSAPVELPTSYASLDLPDIKLSHVPESSPVPTPVLLVTLNRPHKNNAFTGPMRNSLESVFRMVNVDSRVKVVVLTGAGRMYCAGADLEIGWPGSTNKDATETVGKSERDVDHRDRGGRVALAIHQCSKPTIAAIQGSAVGVGITMCLPATIRVACASAKIGFVFSRRGIVLDACSSYFLPRLIGLSRALHLTATGANYRADHPLLQSLFSEILPTPEQTVQRALELAQEIADNSSTVSLKLMRDMLNRGPGSAEETHLLDSRILHQLFGSRDNLEGVKSFFDKRAPSFKGTLQEDAPDSWPWWPQTDIGYSKPNTKYMASKL</sequence>
<gene>
    <name evidence="2" type="ORF">Z517_08387</name>
</gene>
<dbReference type="GeneID" id="25307877"/>
<dbReference type="InterPro" id="IPR001753">
    <property type="entry name" value="Enoyl-CoA_hydra/iso"/>
</dbReference>
<dbReference type="STRING" id="1442368.A0A0D2H1R2"/>
<evidence type="ECO:0000256" key="1">
    <source>
        <dbReference type="ARBA" id="ARBA00005254"/>
    </source>
</evidence>
<evidence type="ECO:0000313" key="2">
    <source>
        <dbReference type="EMBL" id="KIW78549.1"/>
    </source>
</evidence>
<accession>A0A0D2H1R2</accession>
<dbReference type="AlphaFoldDB" id="A0A0D2H1R2"/>
<organism evidence="2 3">
    <name type="scientific">Fonsecaea pedrosoi CBS 271.37</name>
    <dbReference type="NCBI Taxonomy" id="1442368"/>
    <lineage>
        <taxon>Eukaryota</taxon>
        <taxon>Fungi</taxon>
        <taxon>Dikarya</taxon>
        <taxon>Ascomycota</taxon>
        <taxon>Pezizomycotina</taxon>
        <taxon>Eurotiomycetes</taxon>
        <taxon>Chaetothyriomycetidae</taxon>
        <taxon>Chaetothyriales</taxon>
        <taxon>Herpotrichiellaceae</taxon>
        <taxon>Fonsecaea</taxon>
    </lineage>
</organism>